<dbReference type="GO" id="GO:0005886">
    <property type="term" value="C:plasma membrane"/>
    <property type="evidence" value="ECO:0007669"/>
    <property type="project" value="UniProtKB-SubCell"/>
</dbReference>
<feature type="transmembrane region" description="Helical" evidence="6">
    <location>
        <begin position="348"/>
        <end position="365"/>
    </location>
</feature>
<dbReference type="InterPro" id="IPR002293">
    <property type="entry name" value="AA/rel_permease1"/>
</dbReference>
<proteinExistence type="predicted"/>
<dbReference type="HOGENOM" id="CLU_007946_15_2_9"/>
<keyword evidence="2" id="KW-1003">Cell membrane</keyword>
<evidence type="ECO:0000256" key="4">
    <source>
        <dbReference type="ARBA" id="ARBA00022989"/>
    </source>
</evidence>
<dbReference type="AlphaFoldDB" id="G7WIU2"/>
<dbReference type="InterPro" id="IPR050367">
    <property type="entry name" value="APC_superfamily"/>
</dbReference>
<dbReference type="PATRIC" id="fig|768706.3.peg.3725"/>
<sequence>MDDSSVREKSIGYWSVVSIGIGGMVGGGIFAVLGLAVKFAKGGTPIAFAIAGLVALVTSYSYARLSVAYPSRGGTVEFLNQAFGSGLAAGGLNILLWLSYVIMLSLYAYAFGSYGAMFFPEASQLIWKHVLISGIVILLTCLNLLNAKVIGEWEEWIVGFKIIILVLFIFAGLASTNMQAIQPSTWTDPFQLIAGGMIIFLAYEGFELIANAAGEMRNPGKTIPKAYYTAVGFVILLYVAIAVVTLGNLPVDQIITAQDYALAAAAKPFLGSFGYTLITIAALLSTASAINATLYGASRVSYTIAKEGELPAVLEKKIWQQPLEGLFITSGLTLIVANFFNLSSISTMGSAGFLIIFGAVNYANYRLFEKTHSRRGISLAGMLLCFAALAILVWQTAREAPSEIWVLIIMVVVSFVIEASYRQVRNKL</sequence>
<dbReference type="RefSeq" id="WP_014185974.1">
    <property type="nucleotide sequence ID" value="NC_016584.1"/>
</dbReference>
<name>G7WIU2_DESOD</name>
<evidence type="ECO:0000256" key="3">
    <source>
        <dbReference type="ARBA" id="ARBA00022692"/>
    </source>
</evidence>
<evidence type="ECO:0000256" key="2">
    <source>
        <dbReference type="ARBA" id="ARBA00022475"/>
    </source>
</evidence>
<keyword evidence="3 6" id="KW-0812">Transmembrane</keyword>
<feature type="transmembrane region" description="Helical" evidence="6">
    <location>
        <begin position="125"/>
        <end position="145"/>
    </location>
</feature>
<dbReference type="PIRSF" id="PIRSF006060">
    <property type="entry name" value="AA_transporter"/>
    <property type="match status" value="1"/>
</dbReference>
<evidence type="ECO:0000313" key="8">
    <source>
        <dbReference type="Proteomes" id="UP000006346"/>
    </source>
</evidence>
<evidence type="ECO:0000256" key="6">
    <source>
        <dbReference type="SAM" id="Phobius"/>
    </source>
</evidence>
<dbReference type="PANTHER" id="PTHR42770:SF11">
    <property type="entry name" value="INNER MEMBRANE TRANSPORT PROTEIN YBAT"/>
    <property type="match status" value="1"/>
</dbReference>
<keyword evidence="4 6" id="KW-1133">Transmembrane helix</keyword>
<feature type="transmembrane region" description="Helical" evidence="6">
    <location>
        <begin position="377"/>
        <end position="397"/>
    </location>
</feature>
<reference evidence="8" key="1">
    <citation type="submission" date="2011-11" db="EMBL/GenBank/DDBJ databases">
        <title>Complete sequence of Desulfosporosinus orientis DSM 765.</title>
        <authorList>
            <person name="Lucas S."/>
            <person name="Han J."/>
            <person name="Lapidus A."/>
            <person name="Cheng J.-F."/>
            <person name="Goodwin L."/>
            <person name="Pitluck S."/>
            <person name="Peters L."/>
            <person name="Ovchinnikova G."/>
            <person name="Teshima H."/>
            <person name="Detter J.C."/>
            <person name="Han C."/>
            <person name="Tapia R."/>
            <person name="Land M."/>
            <person name="Hauser L."/>
            <person name="Kyrpides N."/>
            <person name="Ivanova N."/>
            <person name="Pagani I."/>
            <person name="Pester M."/>
            <person name="Spring S."/>
            <person name="Ollivier B."/>
            <person name="Rattei T."/>
            <person name="Klenk H.-P."/>
            <person name="Wagner M."/>
            <person name="Loy A."/>
            <person name="Woyke T."/>
        </authorList>
    </citation>
    <scope>NUCLEOTIDE SEQUENCE [LARGE SCALE GENOMIC DNA]</scope>
    <source>
        <strain evidence="8">ATCC 19365 / DSM 765 / NCIMB 8382 / VKM B-1628</strain>
    </source>
</reference>
<keyword evidence="8" id="KW-1185">Reference proteome</keyword>
<feature type="transmembrane region" description="Helical" evidence="6">
    <location>
        <begin position="269"/>
        <end position="290"/>
    </location>
</feature>
<accession>G7WIU2</accession>
<dbReference type="EMBL" id="CP003108">
    <property type="protein sequence ID" value="AET69166.1"/>
    <property type="molecule type" value="Genomic_DNA"/>
</dbReference>
<gene>
    <name evidence="7" type="ordered locus">Desor_3698</name>
</gene>
<dbReference type="Pfam" id="PF13520">
    <property type="entry name" value="AA_permease_2"/>
    <property type="match status" value="1"/>
</dbReference>
<dbReference type="OrthoDB" id="9780162at2"/>
<feature type="transmembrane region" description="Helical" evidence="6">
    <location>
        <begin position="325"/>
        <end position="342"/>
    </location>
</feature>
<reference evidence="7 8" key="2">
    <citation type="journal article" date="2012" name="J. Bacteriol.">
        <title>Complete genome sequences of Desulfosporosinus orientis DSM765T, Desulfosporosinus youngiae DSM17734T, Desulfosporosinus meridiei DSM13257T, and Desulfosporosinus acidiphilus DSM22704T.</title>
        <authorList>
            <person name="Pester M."/>
            <person name="Brambilla E."/>
            <person name="Alazard D."/>
            <person name="Rattei T."/>
            <person name="Weinmaier T."/>
            <person name="Han J."/>
            <person name="Lucas S."/>
            <person name="Lapidus A."/>
            <person name="Cheng J.F."/>
            <person name="Goodwin L."/>
            <person name="Pitluck S."/>
            <person name="Peters L."/>
            <person name="Ovchinnikova G."/>
            <person name="Teshima H."/>
            <person name="Detter J.C."/>
            <person name="Han C.S."/>
            <person name="Tapia R."/>
            <person name="Land M.L."/>
            <person name="Hauser L."/>
            <person name="Kyrpides N.C."/>
            <person name="Ivanova N.N."/>
            <person name="Pagani I."/>
            <person name="Huntmann M."/>
            <person name="Wei C.L."/>
            <person name="Davenport K.W."/>
            <person name="Daligault H."/>
            <person name="Chain P.S."/>
            <person name="Chen A."/>
            <person name="Mavromatis K."/>
            <person name="Markowitz V."/>
            <person name="Szeto E."/>
            <person name="Mikhailova N."/>
            <person name="Pati A."/>
            <person name="Wagner M."/>
            <person name="Woyke T."/>
            <person name="Ollivier B."/>
            <person name="Klenk H.P."/>
            <person name="Spring S."/>
            <person name="Loy A."/>
        </authorList>
    </citation>
    <scope>NUCLEOTIDE SEQUENCE [LARGE SCALE GENOMIC DNA]</scope>
    <source>
        <strain evidence="8">ATCC 19365 / DSM 765 / NCIMB 8382 / VKM B-1628</strain>
    </source>
</reference>
<dbReference type="Proteomes" id="UP000006346">
    <property type="component" value="Chromosome"/>
</dbReference>
<feature type="transmembrane region" description="Helical" evidence="6">
    <location>
        <begin position="190"/>
        <end position="214"/>
    </location>
</feature>
<feature type="transmembrane region" description="Helical" evidence="6">
    <location>
        <begin position="12"/>
        <end position="37"/>
    </location>
</feature>
<dbReference type="Gene3D" id="1.20.1740.10">
    <property type="entry name" value="Amino acid/polyamine transporter I"/>
    <property type="match status" value="1"/>
</dbReference>
<feature type="transmembrane region" description="Helical" evidence="6">
    <location>
        <begin position="157"/>
        <end position="178"/>
    </location>
</feature>
<dbReference type="PANTHER" id="PTHR42770">
    <property type="entry name" value="AMINO ACID TRANSPORTER-RELATED"/>
    <property type="match status" value="1"/>
</dbReference>
<feature type="transmembrane region" description="Helical" evidence="6">
    <location>
        <begin position="94"/>
        <end position="119"/>
    </location>
</feature>
<dbReference type="KEGG" id="dor:Desor_3698"/>
<evidence type="ECO:0000313" key="7">
    <source>
        <dbReference type="EMBL" id="AET69166.1"/>
    </source>
</evidence>
<feature type="transmembrane region" description="Helical" evidence="6">
    <location>
        <begin position="403"/>
        <end position="421"/>
    </location>
</feature>
<evidence type="ECO:0000256" key="1">
    <source>
        <dbReference type="ARBA" id="ARBA00004651"/>
    </source>
</evidence>
<dbReference type="eggNOG" id="COG0531">
    <property type="taxonomic scope" value="Bacteria"/>
</dbReference>
<protein>
    <submittedName>
        <fullName evidence="7">Amino acid transporter</fullName>
    </submittedName>
</protein>
<feature type="transmembrane region" description="Helical" evidence="6">
    <location>
        <begin position="43"/>
        <end position="63"/>
    </location>
</feature>
<organism evidence="7 8">
    <name type="scientific">Desulfosporosinus orientis (strain ATCC 19365 / DSM 765 / NCIMB 8382 / VKM B-1628 / Singapore I)</name>
    <name type="common">Desulfotomaculum orientis</name>
    <dbReference type="NCBI Taxonomy" id="768706"/>
    <lineage>
        <taxon>Bacteria</taxon>
        <taxon>Bacillati</taxon>
        <taxon>Bacillota</taxon>
        <taxon>Clostridia</taxon>
        <taxon>Eubacteriales</taxon>
        <taxon>Desulfitobacteriaceae</taxon>
        <taxon>Desulfosporosinus</taxon>
    </lineage>
</organism>
<dbReference type="STRING" id="768706.Desor_3698"/>
<evidence type="ECO:0000256" key="5">
    <source>
        <dbReference type="ARBA" id="ARBA00023136"/>
    </source>
</evidence>
<keyword evidence="5 6" id="KW-0472">Membrane</keyword>
<feature type="transmembrane region" description="Helical" evidence="6">
    <location>
        <begin position="226"/>
        <end position="249"/>
    </location>
</feature>
<dbReference type="GO" id="GO:0022857">
    <property type="term" value="F:transmembrane transporter activity"/>
    <property type="evidence" value="ECO:0007669"/>
    <property type="project" value="InterPro"/>
</dbReference>
<comment type="subcellular location">
    <subcellularLocation>
        <location evidence="1">Cell membrane</location>
        <topology evidence="1">Multi-pass membrane protein</topology>
    </subcellularLocation>
</comment>